<sequence length="351" mass="41013">MTIKDIKDRNLLLFECISGSRAFGLSTPQSDTDIKGVYYLPKEMFFGLEYIPQISNESNDEVYYEIGRFVELLIKNNPNIVEILASSDDCILYKHPIMDRLTIEMVLSKLCKDTFGGYALSQIRKARGLKKKIVNPIPKARKTILDFCYITEGYSSVKAKKWLAKKEFRQENCGLSKVPHAKDLYALFHDENISYRGIMNKKLANEVSVSSIPTGEKEVGYLFFNKDSYSSYCKEYAEYWEWVDKRNEDRYSLNKSHGHDYDAKNMMHTIRLLQVALEIVRDRKFDVKRKNREELLSIKKGELNYESVLELADNLMKEIEKETIKSNLPDKPDYKKMENILIGMREELYKN</sequence>
<dbReference type="Proteomes" id="UP001517247">
    <property type="component" value="Unassembled WGS sequence"/>
</dbReference>
<proteinExistence type="predicted"/>
<organism evidence="1 2">
    <name type="scientific">Pedobacter ureilyticus</name>
    <dbReference type="NCBI Taxonomy" id="1393051"/>
    <lineage>
        <taxon>Bacteria</taxon>
        <taxon>Pseudomonadati</taxon>
        <taxon>Bacteroidota</taxon>
        <taxon>Sphingobacteriia</taxon>
        <taxon>Sphingobacteriales</taxon>
        <taxon>Sphingobacteriaceae</taxon>
        <taxon>Pedobacter</taxon>
    </lineage>
</organism>
<evidence type="ECO:0000313" key="1">
    <source>
        <dbReference type="EMBL" id="MFN0254417.1"/>
    </source>
</evidence>
<dbReference type="PANTHER" id="PTHR34817">
    <property type="entry name" value="NUCLEOTIDYLTRANSFERASE"/>
    <property type="match status" value="1"/>
</dbReference>
<reference evidence="1 2" key="1">
    <citation type="submission" date="2024-12" db="EMBL/GenBank/DDBJ databases">
        <authorList>
            <person name="Hu S."/>
        </authorList>
    </citation>
    <scope>NUCLEOTIDE SEQUENCE [LARGE SCALE GENOMIC DNA]</scope>
    <source>
        <strain evidence="1 2">THG-T11</strain>
    </source>
</reference>
<dbReference type="InterPro" id="IPR018775">
    <property type="entry name" value="RlaP"/>
</dbReference>
<keyword evidence="2" id="KW-1185">Reference proteome</keyword>
<dbReference type="EMBL" id="SSHJ02000001">
    <property type="protein sequence ID" value="MFN0254417.1"/>
    <property type="molecule type" value="Genomic_DNA"/>
</dbReference>
<dbReference type="RefSeq" id="WP_138721571.1">
    <property type="nucleotide sequence ID" value="NZ_SSHJ02000001.1"/>
</dbReference>
<comment type="caution">
    <text evidence="1">The sequence shown here is derived from an EMBL/GenBank/DDBJ whole genome shotgun (WGS) entry which is preliminary data.</text>
</comment>
<accession>A0ABW9J1K2</accession>
<dbReference type="Pfam" id="PF10127">
    <property type="entry name" value="RlaP"/>
    <property type="match status" value="1"/>
</dbReference>
<name>A0ABW9J1K2_9SPHI</name>
<evidence type="ECO:0000313" key="2">
    <source>
        <dbReference type="Proteomes" id="UP001517247"/>
    </source>
</evidence>
<dbReference type="PANTHER" id="PTHR34817:SF1">
    <property type="entry name" value="NUCLEOTIDYLTRANSFERASE"/>
    <property type="match status" value="1"/>
</dbReference>
<protein>
    <submittedName>
        <fullName evidence="1">DNA polymerase beta superfamily protein</fullName>
    </submittedName>
</protein>
<gene>
    <name evidence="1" type="ORF">E6A44_002485</name>
</gene>